<name>A0A9W6RVW3_9ACTN</name>
<dbReference type="InterPro" id="IPR011712">
    <property type="entry name" value="Sig_transdc_His_kin_sub3_dim/P"/>
</dbReference>
<evidence type="ECO:0000256" key="4">
    <source>
        <dbReference type="SAM" id="MobiDB-lite"/>
    </source>
</evidence>
<evidence type="ECO:0000259" key="7">
    <source>
        <dbReference type="Pfam" id="PF07730"/>
    </source>
</evidence>
<feature type="transmembrane region" description="Helical" evidence="5">
    <location>
        <begin position="103"/>
        <end position="127"/>
    </location>
</feature>
<evidence type="ECO:0000259" key="8">
    <source>
        <dbReference type="Pfam" id="PF19354"/>
    </source>
</evidence>
<evidence type="ECO:0000313" key="9">
    <source>
        <dbReference type="EMBL" id="GLY82514.1"/>
    </source>
</evidence>
<gene>
    <name evidence="9" type="ORF">Airi02_004460</name>
</gene>
<keyword evidence="2 9" id="KW-0418">Kinase</keyword>
<keyword evidence="3" id="KW-0902">Two-component regulatory system</keyword>
<sequence>MVAQLWRATAAFRLATLVYAAALILRHRHGYAHPLGGLLALAVMAGWTVLATAGYARPALRRRAFVVADVLVAVALILGTRWVDTGVHIDHGAPTLPVSWAAAPVLACAVTGGPWAGLAGAAAVSAADVVERAALAPNTFNGVVLLLITGVVGGYVVRLGTRAETAVERVARLEAATAERERIAREVHDSVLQVLSLVSRRGRELGGEAAELGRLAGEGETALRTLVAAPPAAASGELELRALLEPYAAERVTVSGPAGPVPLPAAAAEAIAAAVGAALDNVRRHAGADASAWVLVEDEGDVVTVSVRDDGAGFAADRLARAVEAGRLGVAQSIVGRMRDAGGTAQVTSSPGQGTEVELRVTR</sequence>
<reference evidence="9" key="1">
    <citation type="submission" date="2023-03" db="EMBL/GenBank/DDBJ databases">
        <title>Actinoallomurus iriomotensis NBRC 103684.</title>
        <authorList>
            <person name="Ichikawa N."/>
            <person name="Sato H."/>
            <person name="Tonouchi N."/>
        </authorList>
    </citation>
    <scope>NUCLEOTIDE SEQUENCE</scope>
    <source>
        <strain evidence="9">NBRC 103684</strain>
    </source>
</reference>
<evidence type="ECO:0000256" key="5">
    <source>
        <dbReference type="SAM" id="Phobius"/>
    </source>
</evidence>
<evidence type="ECO:0000256" key="2">
    <source>
        <dbReference type="ARBA" id="ARBA00022777"/>
    </source>
</evidence>
<dbReference type="GO" id="GO:0046983">
    <property type="term" value="F:protein dimerization activity"/>
    <property type="evidence" value="ECO:0007669"/>
    <property type="project" value="InterPro"/>
</dbReference>
<dbReference type="Gene3D" id="3.30.565.10">
    <property type="entry name" value="Histidine kinase-like ATPase, C-terminal domain"/>
    <property type="match status" value="1"/>
</dbReference>
<evidence type="ECO:0000313" key="10">
    <source>
        <dbReference type="Proteomes" id="UP001165074"/>
    </source>
</evidence>
<feature type="transmembrane region" description="Helical" evidence="5">
    <location>
        <begin position="64"/>
        <end position="83"/>
    </location>
</feature>
<feature type="region of interest" description="Disordered" evidence="4">
    <location>
        <begin position="341"/>
        <end position="363"/>
    </location>
</feature>
<evidence type="ECO:0000259" key="6">
    <source>
        <dbReference type="Pfam" id="PF02518"/>
    </source>
</evidence>
<dbReference type="Pfam" id="PF19354">
    <property type="entry name" value="DUF5931"/>
    <property type="match status" value="1"/>
</dbReference>
<feature type="domain" description="DUF5931" evidence="8">
    <location>
        <begin position="5"/>
        <end position="165"/>
    </location>
</feature>
<organism evidence="9 10">
    <name type="scientific">Actinoallomurus iriomotensis</name>
    <dbReference type="NCBI Taxonomy" id="478107"/>
    <lineage>
        <taxon>Bacteria</taxon>
        <taxon>Bacillati</taxon>
        <taxon>Actinomycetota</taxon>
        <taxon>Actinomycetes</taxon>
        <taxon>Streptosporangiales</taxon>
        <taxon>Thermomonosporaceae</taxon>
        <taxon>Actinoallomurus</taxon>
    </lineage>
</organism>
<dbReference type="PANTHER" id="PTHR24421:SF61">
    <property type="entry name" value="OXYGEN SENSOR HISTIDINE KINASE NREB"/>
    <property type="match status" value="1"/>
</dbReference>
<dbReference type="EMBL" id="BSTK01000001">
    <property type="protein sequence ID" value="GLY82514.1"/>
    <property type="molecule type" value="Genomic_DNA"/>
</dbReference>
<feature type="domain" description="Signal transduction histidine kinase subgroup 3 dimerisation and phosphoacceptor" evidence="7">
    <location>
        <begin position="179"/>
        <end position="199"/>
    </location>
</feature>
<dbReference type="Pfam" id="PF07730">
    <property type="entry name" value="HisKA_3"/>
    <property type="match status" value="1"/>
</dbReference>
<keyword evidence="5" id="KW-0812">Transmembrane</keyword>
<dbReference type="Pfam" id="PF02518">
    <property type="entry name" value="HATPase_c"/>
    <property type="match status" value="1"/>
</dbReference>
<dbReference type="GO" id="GO:0000155">
    <property type="term" value="F:phosphorelay sensor kinase activity"/>
    <property type="evidence" value="ECO:0007669"/>
    <property type="project" value="InterPro"/>
</dbReference>
<dbReference type="InterPro" id="IPR036890">
    <property type="entry name" value="HATPase_C_sf"/>
</dbReference>
<dbReference type="NCBIfam" id="NF047322">
    <property type="entry name" value="HK_morpho_MacS"/>
    <property type="match status" value="1"/>
</dbReference>
<dbReference type="InterPro" id="IPR003594">
    <property type="entry name" value="HATPase_dom"/>
</dbReference>
<proteinExistence type="predicted"/>
<comment type="caution">
    <text evidence="9">The sequence shown here is derived from an EMBL/GenBank/DDBJ whole genome shotgun (WGS) entry which is preliminary data.</text>
</comment>
<dbReference type="SUPFAM" id="SSF55874">
    <property type="entry name" value="ATPase domain of HSP90 chaperone/DNA topoisomerase II/histidine kinase"/>
    <property type="match status" value="1"/>
</dbReference>
<dbReference type="AlphaFoldDB" id="A0A9W6RVW3"/>
<dbReference type="InterPro" id="IPR045975">
    <property type="entry name" value="DUF5931"/>
</dbReference>
<keyword evidence="5" id="KW-1133">Transmembrane helix</keyword>
<evidence type="ECO:0000256" key="3">
    <source>
        <dbReference type="ARBA" id="ARBA00023012"/>
    </source>
</evidence>
<protein>
    <submittedName>
        <fullName evidence="9">Histidine kinase</fullName>
    </submittedName>
</protein>
<dbReference type="InterPro" id="IPR050482">
    <property type="entry name" value="Sensor_HK_TwoCompSys"/>
</dbReference>
<keyword evidence="5" id="KW-0472">Membrane</keyword>
<evidence type="ECO:0000256" key="1">
    <source>
        <dbReference type="ARBA" id="ARBA00022679"/>
    </source>
</evidence>
<feature type="transmembrane region" description="Helical" evidence="5">
    <location>
        <begin position="139"/>
        <end position="157"/>
    </location>
</feature>
<feature type="transmembrane region" description="Helical" evidence="5">
    <location>
        <begin position="30"/>
        <end position="52"/>
    </location>
</feature>
<dbReference type="PANTHER" id="PTHR24421">
    <property type="entry name" value="NITRATE/NITRITE SENSOR PROTEIN NARX-RELATED"/>
    <property type="match status" value="1"/>
</dbReference>
<keyword evidence="10" id="KW-1185">Reference proteome</keyword>
<dbReference type="Proteomes" id="UP001165074">
    <property type="component" value="Unassembled WGS sequence"/>
</dbReference>
<dbReference type="GO" id="GO:0016020">
    <property type="term" value="C:membrane"/>
    <property type="evidence" value="ECO:0007669"/>
    <property type="project" value="InterPro"/>
</dbReference>
<accession>A0A9W6RVW3</accession>
<feature type="domain" description="Histidine kinase/HSP90-like ATPase" evidence="6">
    <location>
        <begin position="270"/>
        <end position="361"/>
    </location>
</feature>
<keyword evidence="1" id="KW-0808">Transferase</keyword>